<sequence length="160" mass="17288">MTGHQQVAVWWLHPERAFSGGGGLVWAGWGTGSLCEWLPLGSPKPSPRSPGRTNDIKRRANLSALVVFEVEQDQAPAKCPRRCPNMQARRLASSGHASPLVPIGPSSPHYTTVPLVARDRFHQGRTSAGGVRRCHVSFATSYGTFSSQAKAVNPSPQLPR</sequence>
<gene>
    <name evidence="1" type="ORF">B0T25DRAFT_200576</name>
</gene>
<keyword evidence="2" id="KW-1185">Reference proteome</keyword>
<proteinExistence type="predicted"/>
<comment type="caution">
    <text evidence="1">The sequence shown here is derived from an EMBL/GenBank/DDBJ whole genome shotgun (WGS) entry which is preliminary data.</text>
</comment>
<accession>A0AAJ0ME28</accession>
<protein>
    <submittedName>
        <fullName evidence="1">Uncharacterized protein</fullName>
    </submittedName>
</protein>
<dbReference type="EMBL" id="JAUIQD010000004">
    <property type="protein sequence ID" value="KAK3353061.1"/>
    <property type="molecule type" value="Genomic_DNA"/>
</dbReference>
<reference evidence="1" key="2">
    <citation type="submission" date="2023-06" db="EMBL/GenBank/DDBJ databases">
        <authorList>
            <consortium name="Lawrence Berkeley National Laboratory"/>
            <person name="Haridas S."/>
            <person name="Hensen N."/>
            <person name="Bonometti L."/>
            <person name="Westerberg I."/>
            <person name="Brannstrom I.O."/>
            <person name="Guillou S."/>
            <person name="Cros-Aarteil S."/>
            <person name="Calhoun S."/>
            <person name="Kuo A."/>
            <person name="Mondo S."/>
            <person name="Pangilinan J."/>
            <person name="Riley R."/>
            <person name="Labutti K."/>
            <person name="Andreopoulos B."/>
            <person name="Lipzen A."/>
            <person name="Chen C."/>
            <person name="Yanf M."/>
            <person name="Daum C."/>
            <person name="Ng V."/>
            <person name="Clum A."/>
            <person name="Steindorff A."/>
            <person name="Ohm R."/>
            <person name="Martin F."/>
            <person name="Silar P."/>
            <person name="Natvig D."/>
            <person name="Lalanne C."/>
            <person name="Gautier V."/>
            <person name="Ament-Velasquez S.L."/>
            <person name="Kruys A."/>
            <person name="Hutchinson M.I."/>
            <person name="Powell A.J."/>
            <person name="Barry K."/>
            <person name="Miller A.N."/>
            <person name="Grigoriev I.V."/>
            <person name="Debuchy R."/>
            <person name="Gladieux P."/>
            <person name="Thoren M.H."/>
            <person name="Johannesson H."/>
        </authorList>
    </citation>
    <scope>NUCLEOTIDE SEQUENCE</scope>
    <source>
        <strain evidence="1">CBS 955.72</strain>
    </source>
</reference>
<evidence type="ECO:0000313" key="1">
    <source>
        <dbReference type="EMBL" id="KAK3353061.1"/>
    </source>
</evidence>
<reference evidence="1" key="1">
    <citation type="journal article" date="2023" name="Mol. Phylogenet. Evol.">
        <title>Genome-scale phylogeny and comparative genomics of the fungal order Sordariales.</title>
        <authorList>
            <person name="Hensen N."/>
            <person name="Bonometti L."/>
            <person name="Westerberg I."/>
            <person name="Brannstrom I.O."/>
            <person name="Guillou S."/>
            <person name="Cros-Aarteil S."/>
            <person name="Calhoun S."/>
            <person name="Haridas S."/>
            <person name="Kuo A."/>
            <person name="Mondo S."/>
            <person name="Pangilinan J."/>
            <person name="Riley R."/>
            <person name="LaButti K."/>
            <person name="Andreopoulos B."/>
            <person name="Lipzen A."/>
            <person name="Chen C."/>
            <person name="Yan M."/>
            <person name="Daum C."/>
            <person name="Ng V."/>
            <person name="Clum A."/>
            <person name="Steindorff A."/>
            <person name="Ohm R.A."/>
            <person name="Martin F."/>
            <person name="Silar P."/>
            <person name="Natvig D.O."/>
            <person name="Lalanne C."/>
            <person name="Gautier V."/>
            <person name="Ament-Velasquez S.L."/>
            <person name="Kruys A."/>
            <person name="Hutchinson M.I."/>
            <person name="Powell A.J."/>
            <person name="Barry K."/>
            <person name="Miller A.N."/>
            <person name="Grigoriev I.V."/>
            <person name="Debuchy R."/>
            <person name="Gladieux P."/>
            <person name="Hiltunen Thoren M."/>
            <person name="Johannesson H."/>
        </authorList>
    </citation>
    <scope>NUCLEOTIDE SEQUENCE</scope>
    <source>
        <strain evidence="1">CBS 955.72</strain>
    </source>
</reference>
<name>A0AAJ0ME28_9PEZI</name>
<dbReference type="AlphaFoldDB" id="A0AAJ0ME28"/>
<evidence type="ECO:0000313" key="2">
    <source>
        <dbReference type="Proteomes" id="UP001275084"/>
    </source>
</evidence>
<dbReference type="Proteomes" id="UP001275084">
    <property type="component" value="Unassembled WGS sequence"/>
</dbReference>
<organism evidence="1 2">
    <name type="scientific">Lasiosphaeria hispida</name>
    <dbReference type="NCBI Taxonomy" id="260671"/>
    <lineage>
        <taxon>Eukaryota</taxon>
        <taxon>Fungi</taxon>
        <taxon>Dikarya</taxon>
        <taxon>Ascomycota</taxon>
        <taxon>Pezizomycotina</taxon>
        <taxon>Sordariomycetes</taxon>
        <taxon>Sordariomycetidae</taxon>
        <taxon>Sordariales</taxon>
        <taxon>Lasiosphaeriaceae</taxon>
        <taxon>Lasiosphaeria</taxon>
    </lineage>
</organism>